<evidence type="ECO:0000313" key="6">
    <source>
        <dbReference type="Proteomes" id="UP000033101"/>
    </source>
</evidence>
<dbReference type="EMBL" id="CP009516">
    <property type="protein sequence ID" value="AKB78378.1"/>
    <property type="molecule type" value="Genomic_DNA"/>
</dbReference>
<keyword evidence="4" id="KW-0408">Iron</keyword>
<evidence type="ECO:0000256" key="3">
    <source>
        <dbReference type="ARBA" id="ARBA00022723"/>
    </source>
</evidence>
<accession>A0A0E3SFS8</accession>
<keyword evidence="2" id="KW-0349">Heme</keyword>
<dbReference type="STRING" id="1434110.MSHOH_1895"/>
<keyword evidence="1" id="KW-0813">Transport</keyword>
<dbReference type="GO" id="GO:0019825">
    <property type="term" value="F:oxygen binding"/>
    <property type="evidence" value="ECO:0007669"/>
    <property type="project" value="InterPro"/>
</dbReference>
<name>A0A0E3SFS8_9EURY</name>
<gene>
    <name evidence="5" type="ORF">MSHOH_1895</name>
</gene>
<dbReference type="GO" id="GO:0046872">
    <property type="term" value="F:metal ion binding"/>
    <property type="evidence" value="ECO:0007669"/>
    <property type="project" value="UniProtKB-KW"/>
</dbReference>
<evidence type="ECO:0000256" key="2">
    <source>
        <dbReference type="ARBA" id="ARBA00022617"/>
    </source>
</evidence>
<dbReference type="Pfam" id="PF01152">
    <property type="entry name" value="Bac_globin"/>
    <property type="match status" value="1"/>
</dbReference>
<dbReference type="AlphaFoldDB" id="A0A0E3SFS8"/>
<evidence type="ECO:0000256" key="4">
    <source>
        <dbReference type="ARBA" id="ARBA00023004"/>
    </source>
</evidence>
<dbReference type="Gene3D" id="1.10.490.10">
    <property type="entry name" value="Globins"/>
    <property type="match status" value="1"/>
</dbReference>
<dbReference type="CDD" id="cd00454">
    <property type="entry name" value="TrHb1_N"/>
    <property type="match status" value="1"/>
</dbReference>
<dbReference type="SUPFAM" id="SSF46458">
    <property type="entry name" value="Globin-like"/>
    <property type="match status" value="1"/>
</dbReference>
<dbReference type="HOGENOM" id="CLU_1163802_0_0_2"/>
<keyword evidence="6" id="KW-1185">Reference proteome</keyword>
<evidence type="ECO:0000313" key="5">
    <source>
        <dbReference type="EMBL" id="AKB78378.1"/>
    </source>
</evidence>
<dbReference type="InterPro" id="IPR012292">
    <property type="entry name" value="Globin/Proto"/>
</dbReference>
<keyword evidence="3" id="KW-0479">Metal-binding</keyword>
<reference evidence="5 6" key="1">
    <citation type="submission" date="2014-07" db="EMBL/GenBank/DDBJ databases">
        <title>Methanogenic archaea and the global carbon cycle.</title>
        <authorList>
            <person name="Henriksen J.R."/>
            <person name="Luke J."/>
            <person name="Reinhart S."/>
            <person name="Benedict M.N."/>
            <person name="Youngblut N.D."/>
            <person name="Metcalf M.E."/>
            <person name="Whitaker R.J."/>
            <person name="Metcalf W.W."/>
        </authorList>
    </citation>
    <scope>NUCLEOTIDE SEQUENCE [LARGE SCALE GENOMIC DNA]</scope>
    <source>
        <strain evidence="5 6">HB-1</strain>
    </source>
</reference>
<dbReference type="GO" id="GO:0020037">
    <property type="term" value="F:heme binding"/>
    <property type="evidence" value="ECO:0007669"/>
    <property type="project" value="InterPro"/>
</dbReference>
<evidence type="ECO:0000256" key="1">
    <source>
        <dbReference type="ARBA" id="ARBA00022448"/>
    </source>
</evidence>
<organism evidence="5 6">
    <name type="scientific">Methanosarcina horonobensis HB-1 = JCM 15518</name>
    <dbReference type="NCBI Taxonomy" id="1434110"/>
    <lineage>
        <taxon>Archaea</taxon>
        <taxon>Methanobacteriati</taxon>
        <taxon>Methanobacteriota</taxon>
        <taxon>Stenosarchaea group</taxon>
        <taxon>Methanomicrobia</taxon>
        <taxon>Methanosarcinales</taxon>
        <taxon>Methanosarcinaceae</taxon>
        <taxon>Methanosarcina</taxon>
    </lineage>
</organism>
<dbReference type="KEGG" id="mhor:MSHOH_1895"/>
<sequence length="238" mass="26549">MLLGIVTIITGILFVTNQWKWKIWGVDMKSQIKRAIAILLAVCFLVSLTDTAVSAAYANGGELDDTEDKVVNETCKEVKNEGKQEKSLYERLGGIYAIALVVNRFSDTVVNDTVAGKNSKNPALRDWHNNKLNRLPGLKFMRTLWVAAVSGGPFNYTGKNLADAHRDLRISPEEFDAVAADLEESLDYYNVPEREKQEVLAAFAAHKNEVTAGYFEAKLNESVNNNTSVNNINECKRY</sequence>
<dbReference type="Proteomes" id="UP000033101">
    <property type="component" value="Chromosome"/>
</dbReference>
<protein>
    <submittedName>
        <fullName evidence="5">Cyanoglobin</fullName>
    </submittedName>
</protein>
<proteinExistence type="predicted"/>
<dbReference type="InterPro" id="IPR009050">
    <property type="entry name" value="Globin-like_sf"/>
</dbReference>
<dbReference type="PATRIC" id="fig|1434110.4.peg.2411"/>
<dbReference type="InterPro" id="IPR001486">
    <property type="entry name" value="Hemoglobin_trunc"/>
</dbReference>